<dbReference type="AlphaFoldDB" id="A0AAD6CLN9"/>
<reference evidence="2 3" key="1">
    <citation type="journal article" date="2023" name="IMA Fungus">
        <title>Comparative genomic study of the Penicillium genus elucidates a diverse pangenome and 15 lateral gene transfer events.</title>
        <authorList>
            <person name="Petersen C."/>
            <person name="Sorensen T."/>
            <person name="Nielsen M.R."/>
            <person name="Sondergaard T.E."/>
            <person name="Sorensen J.L."/>
            <person name="Fitzpatrick D.A."/>
            <person name="Frisvad J.C."/>
            <person name="Nielsen K.L."/>
        </authorList>
    </citation>
    <scope>NUCLEOTIDE SEQUENCE [LARGE SCALE GENOMIC DNA]</scope>
    <source>
        <strain evidence="2 3">IBT 35679</strain>
    </source>
</reference>
<feature type="domain" description="PBP" evidence="1">
    <location>
        <begin position="65"/>
        <end position="163"/>
    </location>
</feature>
<evidence type="ECO:0000313" key="3">
    <source>
        <dbReference type="Proteomes" id="UP001220324"/>
    </source>
</evidence>
<dbReference type="Pfam" id="PF12849">
    <property type="entry name" value="PBP_like_2"/>
    <property type="match status" value="1"/>
</dbReference>
<dbReference type="Gene3D" id="3.40.190.10">
    <property type="entry name" value="Periplasmic binding protein-like II"/>
    <property type="match status" value="1"/>
</dbReference>
<dbReference type="InterPro" id="IPR052738">
    <property type="entry name" value="ABC-Tungstate_binding"/>
</dbReference>
<keyword evidence="3" id="KW-1185">Reference proteome</keyword>
<proteinExistence type="predicted"/>
<sequence length="221" mass="24548">MTKIINTVIQQHGDISSVPLEVFGEGEVILKIGNGGAGGTGLLGTLARDYLSMRGDSGSIEWICNHSRNTQLALLRGYVDIALTYEREQEEIAISEGWAENAGCVFHDHFTLVGPERDPANASGAKSIEEAFDRIASSQCLFYNRNDGSATMYREREIWRRCHRYPWEADSNSSKWYIKTTYNPADAVSFATATGAYLLIDRSTLLKQLSWESARLKSTAV</sequence>
<gene>
    <name evidence="2" type="ORF">N7494_012191</name>
</gene>
<dbReference type="Proteomes" id="UP001220324">
    <property type="component" value="Unassembled WGS sequence"/>
</dbReference>
<comment type="caution">
    <text evidence="2">The sequence shown here is derived from an EMBL/GenBank/DDBJ whole genome shotgun (WGS) entry which is preliminary data.</text>
</comment>
<dbReference type="PANTHER" id="PTHR37945:SF1">
    <property type="entry name" value="EXTRACELLULAR TUNGSTATE BINDING PROTEIN"/>
    <property type="match status" value="1"/>
</dbReference>
<organism evidence="2 3">
    <name type="scientific">Penicillium frequentans</name>
    <dbReference type="NCBI Taxonomy" id="3151616"/>
    <lineage>
        <taxon>Eukaryota</taxon>
        <taxon>Fungi</taxon>
        <taxon>Dikarya</taxon>
        <taxon>Ascomycota</taxon>
        <taxon>Pezizomycotina</taxon>
        <taxon>Eurotiomycetes</taxon>
        <taxon>Eurotiomycetidae</taxon>
        <taxon>Eurotiales</taxon>
        <taxon>Aspergillaceae</taxon>
        <taxon>Penicillium</taxon>
    </lineage>
</organism>
<dbReference type="EMBL" id="JAQIZZ010000008">
    <property type="protein sequence ID" value="KAJ5525541.1"/>
    <property type="molecule type" value="Genomic_DNA"/>
</dbReference>
<accession>A0AAD6CLN9</accession>
<evidence type="ECO:0000313" key="2">
    <source>
        <dbReference type="EMBL" id="KAJ5525541.1"/>
    </source>
</evidence>
<dbReference type="PANTHER" id="PTHR37945">
    <property type="entry name" value="EXTRACELLULAR TUNGSTATE BINDING PROTEIN"/>
    <property type="match status" value="1"/>
</dbReference>
<name>A0AAD6CLN9_9EURO</name>
<dbReference type="InterPro" id="IPR024370">
    <property type="entry name" value="PBP_domain"/>
</dbReference>
<protein>
    <recommendedName>
        <fullName evidence="1">PBP domain-containing protein</fullName>
    </recommendedName>
</protein>
<evidence type="ECO:0000259" key="1">
    <source>
        <dbReference type="Pfam" id="PF12849"/>
    </source>
</evidence>